<dbReference type="GeneTree" id="ENSGT01150000286936"/>
<dbReference type="PANTHER" id="PTHR23232:SF158">
    <property type="entry name" value="KRAB DOMAIN-CONTAINING PROTEIN 5"/>
    <property type="match status" value="1"/>
</dbReference>
<keyword evidence="3" id="KW-1185">Reference proteome</keyword>
<dbReference type="Gene3D" id="6.10.140.140">
    <property type="match status" value="1"/>
</dbReference>
<dbReference type="SMART" id="SM00349">
    <property type="entry name" value="KRAB"/>
    <property type="match status" value="1"/>
</dbReference>
<reference evidence="2" key="3">
    <citation type="submission" date="2025-09" db="UniProtKB">
        <authorList>
            <consortium name="Ensembl"/>
        </authorList>
    </citation>
    <scope>IDENTIFICATION</scope>
</reference>
<dbReference type="InParanoid" id="A0A2I3HTJ3"/>
<dbReference type="PROSITE" id="PS50805">
    <property type="entry name" value="KRAB"/>
    <property type="match status" value="1"/>
</dbReference>
<dbReference type="SUPFAM" id="SSF109640">
    <property type="entry name" value="KRAB domain (Kruppel-associated box)"/>
    <property type="match status" value="1"/>
</dbReference>
<sequence>RDVAIEFSPEEWKCLDPAQQNLFRDVMLENYRNLVSLEFFHLYNNKPILAFWRINQSASVYRQLTPRSRAT</sequence>
<dbReference type="EMBL" id="ADFV01125057">
    <property type="status" value="NOT_ANNOTATED_CDS"/>
    <property type="molecule type" value="Genomic_DNA"/>
</dbReference>
<proteinExistence type="predicted"/>
<reference evidence="2 3" key="1">
    <citation type="submission" date="2012-10" db="EMBL/GenBank/DDBJ databases">
        <authorList>
            <consortium name="Gibbon Genome Sequencing Consortium"/>
        </authorList>
    </citation>
    <scope>NUCLEOTIDE SEQUENCE [LARGE SCALE GENOMIC DNA]</scope>
</reference>
<dbReference type="AlphaFoldDB" id="A0A2I3HTJ3"/>
<name>A0A2I3HTJ3_NOMLE</name>
<dbReference type="Ensembl" id="ENSNLET00000048605.1">
    <property type="protein sequence ID" value="ENSNLEP00000046857.1"/>
    <property type="gene ID" value="ENSNLEG00000029974.1"/>
</dbReference>
<dbReference type="Pfam" id="PF01352">
    <property type="entry name" value="KRAB"/>
    <property type="match status" value="1"/>
</dbReference>
<accession>A0A2I3HTJ3</accession>
<dbReference type="CDD" id="cd07765">
    <property type="entry name" value="KRAB_A-box"/>
    <property type="match status" value="1"/>
</dbReference>
<dbReference type="InterPro" id="IPR036051">
    <property type="entry name" value="KRAB_dom_sf"/>
</dbReference>
<dbReference type="Proteomes" id="UP000001073">
    <property type="component" value="Chromosome 20"/>
</dbReference>
<feature type="domain" description="KRAB" evidence="1">
    <location>
        <begin position="1"/>
        <end position="70"/>
    </location>
</feature>
<dbReference type="GO" id="GO:0006355">
    <property type="term" value="P:regulation of DNA-templated transcription"/>
    <property type="evidence" value="ECO:0007669"/>
    <property type="project" value="InterPro"/>
</dbReference>
<dbReference type="EMBL" id="ADFV01125059">
    <property type="status" value="NOT_ANNOTATED_CDS"/>
    <property type="molecule type" value="Genomic_DNA"/>
</dbReference>
<evidence type="ECO:0000259" key="1">
    <source>
        <dbReference type="PROSITE" id="PS50805"/>
    </source>
</evidence>
<reference evidence="2" key="2">
    <citation type="submission" date="2025-08" db="UniProtKB">
        <authorList>
            <consortium name="Ensembl"/>
        </authorList>
    </citation>
    <scope>IDENTIFICATION</scope>
</reference>
<dbReference type="EMBL" id="ADFV01125058">
    <property type="status" value="NOT_ANNOTATED_CDS"/>
    <property type="molecule type" value="Genomic_DNA"/>
</dbReference>
<evidence type="ECO:0000313" key="2">
    <source>
        <dbReference type="Ensembl" id="ENSNLEP00000046857.1"/>
    </source>
</evidence>
<protein>
    <recommendedName>
        <fullName evidence="1">KRAB domain-containing protein</fullName>
    </recommendedName>
</protein>
<dbReference type="PANTHER" id="PTHR23232">
    <property type="entry name" value="KRAB DOMAIN C2H2 ZINC FINGER"/>
    <property type="match status" value="1"/>
</dbReference>
<dbReference type="InterPro" id="IPR001909">
    <property type="entry name" value="KRAB"/>
</dbReference>
<evidence type="ECO:0000313" key="3">
    <source>
        <dbReference type="Proteomes" id="UP000001073"/>
    </source>
</evidence>
<organism evidence="2 3">
    <name type="scientific">Nomascus leucogenys</name>
    <name type="common">Northern white-cheeked gibbon</name>
    <name type="synonym">Hylobates leucogenys</name>
    <dbReference type="NCBI Taxonomy" id="61853"/>
    <lineage>
        <taxon>Eukaryota</taxon>
        <taxon>Metazoa</taxon>
        <taxon>Chordata</taxon>
        <taxon>Craniata</taxon>
        <taxon>Vertebrata</taxon>
        <taxon>Euteleostomi</taxon>
        <taxon>Mammalia</taxon>
        <taxon>Eutheria</taxon>
        <taxon>Euarchontoglires</taxon>
        <taxon>Primates</taxon>
        <taxon>Haplorrhini</taxon>
        <taxon>Catarrhini</taxon>
        <taxon>Hylobatidae</taxon>
        <taxon>Nomascus</taxon>
    </lineage>
</organism>
<dbReference type="EMBL" id="ADFV01125056">
    <property type="status" value="NOT_ANNOTATED_CDS"/>
    <property type="molecule type" value="Genomic_DNA"/>
</dbReference>
<dbReference type="InterPro" id="IPR050169">
    <property type="entry name" value="Krueppel_C2H2_ZnF"/>
</dbReference>